<dbReference type="Proteomes" id="UP000011688">
    <property type="component" value="Unassembled WGS sequence"/>
</dbReference>
<evidence type="ECO:0000256" key="1">
    <source>
        <dbReference type="SAM" id="MobiDB-lite"/>
    </source>
</evidence>
<gene>
    <name evidence="2" type="ORF">C491_07068</name>
</gene>
<feature type="compositionally biased region" description="Polar residues" evidence="1">
    <location>
        <begin position="157"/>
        <end position="166"/>
    </location>
</feature>
<feature type="compositionally biased region" description="Acidic residues" evidence="1">
    <location>
        <begin position="236"/>
        <end position="250"/>
    </location>
</feature>
<name>L9XCX6_9EURY</name>
<feature type="compositionally biased region" description="Basic and acidic residues" evidence="1">
    <location>
        <begin position="147"/>
        <end position="156"/>
    </location>
</feature>
<accession>L9XCX6</accession>
<protein>
    <recommendedName>
        <fullName evidence="4">Origin-associated protein OapC</fullName>
    </recommendedName>
</protein>
<comment type="caution">
    <text evidence="2">The sequence shown here is derived from an EMBL/GenBank/DDBJ whole genome shotgun (WGS) entry which is preliminary data.</text>
</comment>
<dbReference type="InterPro" id="IPR018645">
    <property type="entry name" value="OapC-like"/>
</dbReference>
<sequence>MPHQCTNCGHTFPDGSKEMLSGCPDCGGNKFQFTPNSDRSAEDGADGDADPETPAADSTEAEADGVASRAAETVRGWVSSEPTDESAPDAPEPPAADRSTASAGTADPQPTGDSRGSDPTRNERSTSPGDRGRASDDGDDSFTEWPDSARRPEDRSSPSAESTASDATDDRTGSELNSSDHRTDPIADASSERSEPDHETAAVADSEDSAQASARSEVVPADDLPTGSDVAGEGDSITEVDPIDDGGSEETPDHGRVVSEPSGEQPSIEELRAELNEQFESIKILRPGQYELNLMELYNRDEYIISLQEDGRYVIDVPESWHDDADE</sequence>
<proteinExistence type="predicted"/>
<dbReference type="OrthoDB" id="78050at2157"/>
<dbReference type="AlphaFoldDB" id="L9XCX6"/>
<evidence type="ECO:0000313" key="3">
    <source>
        <dbReference type="Proteomes" id="UP000011688"/>
    </source>
</evidence>
<feature type="compositionally biased region" description="Basic and acidic residues" evidence="1">
    <location>
        <begin position="115"/>
        <end position="136"/>
    </location>
</feature>
<dbReference type="PATRIC" id="fig|1227497.3.peg.1455"/>
<dbReference type="STRING" id="1227497.C491_07068"/>
<evidence type="ECO:0000313" key="2">
    <source>
        <dbReference type="EMBL" id="ELY59549.1"/>
    </source>
</evidence>
<dbReference type="RefSeq" id="WP_005554819.1">
    <property type="nucleotide sequence ID" value="NZ_AOIB01000015.1"/>
</dbReference>
<organism evidence="2 3">
    <name type="scientific">Natronococcus amylolyticus DSM 10524</name>
    <dbReference type="NCBI Taxonomy" id="1227497"/>
    <lineage>
        <taxon>Archaea</taxon>
        <taxon>Methanobacteriati</taxon>
        <taxon>Methanobacteriota</taxon>
        <taxon>Stenosarchaea group</taxon>
        <taxon>Halobacteria</taxon>
        <taxon>Halobacteriales</taxon>
        <taxon>Natrialbaceae</taxon>
        <taxon>Natronococcus</taxon>
    </lineage>
</organism>
<evidence type="ECO:0008006" key="4">
    <source>
        <dbReference type="Google" id="ProtNLM"/>
    </source>
</evidence>
<feature type="compositionally biased region" description="Basic and acidic residues" evidence="1">
    <location>
        <begin position="168"/>
        <end position="200"/>
    </location>
</feature>
<feature type="region of interest" description="Disordered" evidence="1">
    <location>
        <begin position="1"/>
        <end position="269"/>
    </location>
</feature>
<keyword evidence="3" id="KW-1185">Reference proteome</keyword>
<dbReference type="Pfam" id="PF09845">
    <property type="entry name" value="OapC"/>
    <property type="match status" value="2"/>
</dbReference>
<dbReference type="eggNOG" id="arCOG04417">
    <property type="taxonomic scope" value="Archaea"/>
</dbReference>
<dbReference type="EMBL" id="AOIB01000015">
    <property type="protein sequence ID" value="ELY59549.1"/>
    <property type="molecule type" value="Genomic_DNA"/>
</dbReference>
<reference evidence="2 3" key="1">
    <citation type="journal article" date="2014" name="PLoS Genet.">
        <title>Phylogenetically driven sequencing of extremely halophilic archaea reveals strategies for static and dynamic osmo-response.</title>
        <authorList>
            <person name="Becker E.A."/>
            <person name="Seitzer P.M."/>
            <person name="Tritt A."/>
            <person name="Larsen D."/>
            <person name="Krusor M."/>
            <person name="Yao A.I."/>
            <person name="Wu D."/>
            <person name="Madern D."/>
            <person name="Eisen J.A."/>
            <person name="Darling A.E."/>
            <person name="Facciotti M.T."/>
        </authorList>
    </citation>
    <scope>NUCLEOTIDE SEQUENCE [LARGE SCALE GENOMIC DNA]</scope>
    <source>
        <strain evidence="2 3">DSM 10524</strain>
    </source>
</reference>